<evidence type="ECO:0000313" key="4">
    <source>
        <dbReference type="Proteomes" id="UP000463470"/>
    </source>
</evidence>
<dbReference type="InterPro" id="IPR023856">
    <property type="entry name" value="Bdr"/>
</dbReference>
<dbReference type="InterPro" id="IPR036188">
    <property type="entry name" value="FAD/NAD-bd_sf"/>
</dbReference>
<protein>
    <submittedName>
        <fullName evidence="3">YpdA family putative bacillithiol disulfide reductase</fullName>
    </submittedName>
</protein>
<keyword evidence="1" id="KW-0285">Flavoprotein</keyword>
<reference evidence="3 4" key="1">
    <citation type="submission" date="2020-01" db="EMBL/GenBank/DDBJ databases">
        <title>Whole-genome sequence of Heliobacterium undosum DSM 13378.</title>
        <authorList>
            <person name="Kyndt J.A."/>
            <person name="Meyer T.E."/>
        </authorList>
    </citation>
    <scope>NUCLEOTIDE SEQUENCE [LARGE SCALE GENOMIC DNA]</scope>
    <source>
        <strain evidence="3 4">DSM 13378</strain>
    </source>
</reference>
<organism evidence="3 4">
    <name type="scientific">Heliomicrobium undosum</name>
    <dbReference type="NCBI Taxonomy" id="121734"/>
    <lineage>
        <taxon>Bacteria</taxon>
        <taxon>Bacillati</taxon>
        <taxon>Bacillota</taxon>
        <taxon>Clostridia</taxon>
        <taxon>Eubacteriales</taxon>
        <taxon>Heliobacteriaceae</taxon>
        <taxon>Heliomicrobium</taxon>
    </lineage>
</organism>
<keyword evidence="4" id="KW-1185">Reference proteome</keyword>
<dbReference type="OrthoDB" id="9776839at2"/>
<dbReference type="PANTHER" id="PTHR48105">
    <property type="entry name" value="THIOREDOXIN REDUCTASE 1-RELATED-RELATED"/>
    <property type="match status" value="1"/>
</dbReference>
<gene>
    <name evidence="3" type="primary">ypdA</name>
    <name evidence="3" type="ORF">GTO91_08490</name>
</gene>
<accession>A0A845LA14</accession>
<dbReference type="AlphaFoldDB" id="A0A845LA14"/>
<dbReference type="PRINTS" id="PR00469">
    <property type="entry name" value="PNDRDTASEII"/>
</dbReference>
<dbReference type="Gene3D" id="3.50.50.60">
    <property type="entry name" value="FAD/NAD(P)-binding domain"/>
    <property type="match status" value="2"/>
</dbReference>
<evidence type="ECO:0000256" key="1">
    <source>
        <dbReference type="ARBA" id="ARBA00022630"/>
    </source>
</evidence>
<dbReference type="Proteomes" id="UP000463470">
    <property type="component" value="Unassembled WGS sequence"/>
</dbReference>
<dbReference type="Pfam" id="PF13738">
    <property type="entry name" value="Pyr_redox_3"/>
    <property type="match status" value="1"/>
</dbReference>
<dbReference type="SUPFAM" id="SSF51905">
    <property type="entry name" value="FAD/NAD(P)-binding domain"/>
    <property type="match status" value="1"/>
</dbReference>
<evidence type="ECO:0000313" key="3">
    <source>
        <dbReference type="EMBL" id="MZP29741.1"/>
    </source>
</evidence>
<name>A0A845LA14_9FIRM</name>
<dbReference type="EMBL" id="WXEY01000007">
    <property type="protein sequence ID" value="MZP29741.1"/>
    <property type="molecule type" value="Genomic_DNA"/>
</dbReference>
<dbReference type="RefSeq" id="WP_161257775.1">
    <property type="nucleotide sequence ID" value="NZ_WXEY01000007.1"/>
</dbReference>
<dbReference type="InterPro" id="IPR050097">
    <property type="entry name" value="Ferredoxin-NADP_redctase_2"/>
</dbReference>
<keyword evidence="2" id="KW-0560">Oxidoreductase</keyword>
<sequence length="325" mass="35570">MYDIAVVGGGPCGLACAIEAKNHGLDCVVLEKGNVVHSVAGYPVYMVLFSTTDMLEIGGLPFISGDCRPTRLETVRYYWRAVQHFGIPVRTYREVTEILPASSGFMLHTRDRLNGEEQIVFAKRVVVSTGCYDRPNLIGVPGEELPHVSHYYKEPFPYMGRRVIVVGGGNSAAEAALELSRFGAQTTVVHFRGEMDATVKPWIGAELTARILKKEIAALFHTRVLSIGPEAITLSATDNETPFEVEADFVFLMTGYRPNADLLVQAGAALDESGFPIHNPLTMETTVPGLYVAGAISEGWRVTQANIEKGRFHGKRIIQSIDADQ</sequence>
<evidence type="ECO:0000256" key="2">
    <source>
        <dbReference type="ARBA" id="ARBA00023002"/>
    </source>
</evidence>
<proteinExistence type="predicted"/>
<dbReference type="PRINTS" id="PR00368">
    <property type="entry name" value="FADPNR"/>
</dbReference>
<dbReference type="NCBIfam" id="TIGR04018">
    <property type="entry name" value="Bthiol_YpdA"/>
    <property type="match status" value="1"/>
</dbReference>
<dbReference type="GO" id="GO:0016491">
    <property type="term" value="F:oxidoreductase activity"/>
    <property type="evidence" value="ECO:0007669"/>
    <property type="project" value="UniProtKB-KW"/>
</dbReference>
<comment type="caution">
    <text evidence="3">The sequence shown here is derived from an EMBL/GenBank/DDBJ whole genome shotgun (WGS) entry which is preliminary data.</text>
</comment>